<keyword evidence="2" id="KW-1185">Reference proteome</keyword>
<evidence type="ECO:0000313" key="1">
    <source>
        <dbReference type="EMBL" id="TFK70031.1"/>
    </source>
</evidence>
<protein>
    <submittedName>
        <fullName evidence="1">Uncharacterized protein</fullName>
    </submittedName>
</protein>
<evidence type="ECO:0000313" key="2">
    <source>
        <dbReference type="Proteomes" id="UP000308600"/>
    </source>
</evidence>
<dbReference type="Proteomes" id="UP000308600">
    <property type="component" value="Unassembled WGS sequence"/>
</dbReference>
<name>A0ACD3AWN9_9AGAR</name>
<sequence length="245" mass="28212">MGVLFQTPTSGANKHDMYLHVPPLEHHYDHTTFLLLKRASYAFPVRIALPLDTTQVYPHSKKNSPANPFDFPRGVLLPWSNFSWIQDLILKMVSSYSLRKLLLLGLWRRLRRLRGGIVDEGYRCSSGVHEVLFLLDLWWIGAQLRATYRWSCGYNNCDSTSIHPKPTLCLLWSRNGGGGATGLGEVDVNDGKDEKGRKWADLGVWILWSVVFRGRLYLLVWRHQRNQRQFGPSLGWRSSHEANQK</sequence>
<accession>A0ACD3AWN9</accession>
<gene>
    <name evidence="1" type="ORF">BDN72DRAFT_573346</name>
</gene>
<reference evidence="1 2" key="1">
    <citation type="journal article" date="2019" name="Nat. Ecol. Evol.">
        <title>Megaphylogeny resolves global patterns of mushroom evolution.</title>
        <authorList>
            <person name="Varga T."/>
            <person name="Krizsan K."/>
            <person name="Foldi C."/>
            <person name="Dima B."/>
            <person name="Sanchez-Garcia M."/>
            <person name="Sanchez-Ramirez S."/>
            <person name="Szollosi G.J."/>
            <person name="Szarkandi J.G."/>
            <person name="Papp V."/>
            <person name="Albert L."/>
            <person name="Andreopoulos W."/>
            <person name="Angelini C."/>
            <person name="Antonin V."/>
            <person name="Barry K.W."/>
            <person name="Bougher N.L."/>
            <person name="Buchanan P."/>
            <person name="Buyck B."/>
            <person name="Bense V."/>
            <person name="Catcheside P."/>
            <person name="Chovatia M."/>
            <person name="Cooper J."/>
            <person name="Damon W."/>
            <person name="Desjardin D."/>
            <person name="Finy P."/>
            <person name="Geml J."/>
            <person name="Haridas S."/>
            <person name="Hughes K."/>
            <person name="Justo A."/>
            <person name="Karasinski D."/>
            <person name="Kautmanova I."/>
            <person name="Kiss B."/>
            <person name="Kocsube S."/>
            <person name="Kotiranta H."/>
            <person name="LaButti K.M."/>
            <person name="Lechner B.E."/>
            <person name="Liimatainen K."/>
            <person name="Lipzen A."/>
            <person name="Lukacs Z."/>
            <person name="Mihaltcheva S."/>
            <person name="Morgado L.N."/>
            <person name="Niskanen T."/>
            <person name="Noordeloos M.E."/>
            <person name="Ohm R.A."/>
            <person name="Ortiz-Santana B."/>
            <person name="Ovrebo C."/>
            <person name="Racz N."/>
            <person name="Riley R."/>
            <person name="Savchenko A."/>
            <person name="Shiryaev A."/>
            <person name="Soop K."/>
            <person name="Spirin V."/>
            <person name="Szebenyi C."/>
            <person name="Tomsovsky M."/>
            <person name="Tulloss R.E."/>
            <person name="Uehling J."/>
            <person name="Grigoriev I.V."/>
            <person name="Vagvolgyi C."/>
            <person name="Papp T."/>
            <person name="Martin F.M."/>
            <person name="Miettinen O."/>
            <person name="Hibbett D.S."/>
            <person name="Nagy L.G."/>
        </authorList>
    </citation>
    <scope>NUCLEOTIDE SEQUENCE [LARGE SCALE GENOMIC DNA]</scope>
    <source>
        <strain evidence="1 2">NL-1719</strain>
    </source>
</reference>
<organism evidence="1 2">
    <name type="scientific">Pluteus cervinus</name>
    <dbReference type="NCBI Taxonomy" id="181527"/>
    <lineage>
        <taxon>Eukaryota</taxon>
        <taxon>Fungi</taxon>
        <taxon>Dikarya</taxon>
        <taxon>Basidiomycota</taxon>
        <taxon>Agaricomycotina</taxon>
        <taxon>Agaricomycetes</taxon>
        <taxon>Agaricomycetidae</taxon>
        <taxon>Agaricales</taxon>
        <taxon>Pluteineae</taxon>
        <taxon>Pluteaceae</taxon>
        <taxon>Pluteus</taxon>
    </lineage>
</organism>
<dbReference type="EMBL" id="ML208320">
    <property type="protein sequence ID" value="TFK70031.1"/>
    <property type="molecule type" value="Genomic_DNA"/>
</dbReference>
<proteinExistence type="predicted"/>